<evidence type="ECO:0000313" key="1">
    <source>
        <dbReference type="EMBL" id="QHS49945.1"/>
    </source>
</evidence>
<gene>
    <name evidence="1" type="ORF">GW952_29555</name>
</gene>
<organism evidence="1 2">
    <name type="scientific">Klebsiella michiganensis</name>
    <dbReference type="NCBI Taxonomy" id="1134687"/>
    <lineage>
        <taxon>Bacteria</taxon>
        <taxon>Pseudomonadati</taxon>
        <taxon>Pseudomonadota</taxon>
        <taxon>Gammaproteobacteria</taxon>
        <taxon>Enterobacterales</taxon>
        <taxon>Enterobacteriaceae</taxon>
        <taxon>Klebsiella/Raoultella group</taxon>
        <taxon>Klebsiella</taxon>
    </lineage>
</organism>
<proteinExistence type="predicted"/>
<dbReference type="EMBL" id="CP048109">
    <property type="protein sequence ID" value="QHS49945.1"/>
    <property type="molecule type" value="Genomic_DNA"/>
</dbReference>
<geneLocation type="plasmid" evidence="1">
    <name>unnamed1</name>
</geneLocation>
<name>A0A6P1V694_9ENTR</name>
<reference evidence="1 2" key="1">
    <citation type="submission" date="2020-01" db="EMBL/GenBank/DDBJ databases">
        <title>Bactrocera dorsalis gut bacteria genome.</title>
        <authorList>
            <person name="Zhang H."/>
            <person name="Cai Z."/>
        </authorList>
    </citation>
    <scope>NUCLEOTIDE SEQUENCE [LARGE SCALE GENOMIC DNA]</scope>
    <source>
        <strain evidence="1 2">BD177</strain>
        <plasmid evidence="1 2">unnamed1</plasmid>
    </source>
</reference>
<protein>
    <submittedName>
        <fullName evidence="1">Uncharacterized protein</fullName>
    </submittedName>
</protein>
<sequence>MVFKFFHGPYYSTANFIALLIKGNKTGMAASITDFIQTAGARTIRFFAIKRYWFQQDACMSTLSLAILSLLVVT</sequence>
<keyword evidence="1" id="KW-0614">Plasmid</keyword>
<dbReference type="AlphaFoldDB" id="A0A6P1V694"/>
<dbReference type="Proteomes" id="UP000464389">
    <property type="component" value="Plasmid unnamed1"/>
</dbReference>
<accession>A0A6P1V694</accession>
<evidence type="ECO:0000313" key="2">
    <source>
        <dbReference type="Proteomes" id="UP000464389"/>
    </source>
</evidence>